<dbReference type="Gene3D" id="3.40.50.980">
    <property type="match status" value="8"/>
</dbReference>
<dbReference type="Gene3D" id="3.30.300.30">
    <property type="match status" value="4"/>
</dbReference>
<dbReference type="FunFam" id="3.30.559.10:FF:000012">
    <property type="entry name" value="Non-ribosomal peptide synthetase"/>
    <property type="match status" value="3"/>
</dbReference>
<feature type="domain" description="Carrier" evidence="11">
    <location>
        <begin position="2047"/>
        <end position="2122"/>
    </location>
</feature>
<proteinExistence type="inferred from homology"/>
<dbReference type="GO" id="GO:0009239">
    <property type="term" value="P:enterobactin biosynthetic process"/>
    <property type="evidence" value="ECO:0007669"/>
    <property type="project" value="TreeGrafter"/>
</dbReference>
<evidence type="ECO:0000256" key="9">
    <source>
        <dbReference type="ARBA" id="ARBA00023268"/>
    </source>
</evidence>
<comment type="cofactor">
    <cofactor evidence="1">
        <name>pantetheine 4'-phosphate</name>
        <dbReference type="ChEBI" id="CHEBI:47942"/>
    </cofactor>
</comment>
<evidence type="ECO:0000313" key="13">
    <source>
        <dbReference type="Proteomes" id="UP000015344"/>
    </source>
</evidence>
<dbReference type="SUPFAM" id="SSF51735">
    <property type="entry name" value="NAD(P)-binding Rossmann-fold domains"/>
    <property type="match status" value="1"/>
</dbReference>
<dbReference type="InterPro" id="IPR010071">
    <property type="entry name" value="AA_adenyl_dom"/>
</dbReference>
<evidence type="ECO:0000256" key="7">
    <source>
        <dbReference type="ARBA" id="ARBA00023194"/>
    </source>
</evidence>
<dbReference type="InterPro" id="IPR020806">
    <property type="entry name" value="PKS_PP-bd"/>
</dbReference>
<dbReference type="InterPro" id="IPR036291">
    <property type="entry name" value="NAD(P)-bd_dom_sf"/>
</dbReference>
<reference evidence="12 13" key="1">
    <citation type="submission" date="2013-05" db="EMBL/GenBank/DDBJ databases">
        <authorList>
            <person name="Strain E.A."/>
            <person name="Brown E."/>
            <person name="Allard M.W."/>
            <person name="Luo Y.L."/>
        </authorList>
    </citation>
    <scope>NUCLEOTIDE SEQUENCE [LARGE SCALE GENOMIC DNA]</scope>
    <source>
        <strain evidence="12 13">TS-15</strain>
    </source>
</reference>
<dbReference type="Gene3D" id="3.30.559.30">
    <property type="entry name" value="Nonribosomal peptide synthetase, condensation domain"/>
    <property type="match status" value="4"/>
</dbReference>
<dbReference type="InterPro" id="IPR036736">
    <property type="entry name" value="ACP-like_sf"/>
</dbReference>
<organism evidence="12 13">
    <name type="scientific">Paenibacillus alvei TS-15</name>
    <dbReference type="NCBI Taxonomy" id="1117108"/>
    <lineage>
        <taxon>Bacteria</taxon>
        <taxon>Bacillati</taxon>
        <taxon>Bacillota</taxon>
        <taxon>Bacilli</taxon>
        <taxon>Bacillales</taxon>
        <taxon>Paenibacillaceae</taxon>
        <taxon>Paenibacillus</taxon>
    </lineage>
</organism>
<dbReference type="GO" id="GO:0072330">
    <property type="term" value="P:monocarboxylic acid biosynthetic process"/>
    <property type="evidence" value="ECO:0007669"/>
    <property type="project" value="UniProtKB-ARBA"/>
</dbReference>
<evidence type="ECO:0000256" key="8">
    <source>
        <dbReference type="ARBA" id="ARBA00023235"/>
    </source>
</evidence>
<comment type="caution">
    <text evidence="12">The sequence shown here is derived from an EMBL/GenBank/DDBJ whole genome shotgun (WGS) entry which is preliminary data.</text>
</comment>
<dbReference type="FunFam" id="1.10.1200.10:FF:000016">
    <property type="entry name" value="Non-ribosomal peptide synthase"/>
    <property type="match status" value="2"/>
</dbReference>
<dbReference type="GO" id="GO:0009366">
    <property type="term" value="C:enterobactin synthetase complex"/>
    <property type="evidence" value="ECO:0007669"/>
    <property type="project" value="TreeGrafter"/>
</dbReference>
<feature type="domain" description="Carrier" evidence="11">
    <location>
        <begin position="994"/>
        <end position="1069"/>
    </location>
</feature>
<dbReference type="FunFam" id="1.10.1200.10:FF:000005">
    <property type="entry name" value="Nonribosomal peptide synthetase 1"/>
    <property type="match status" value="1"/>
</dbReference>
<evidence type="ECO:0000256" key="10">
    <source>
        <dbReference type="ARBA" id="ARBA00063614"/>
    </source>
</evidence>
<dbReference type="PROSITE" id="PS00455">
    <property type="entry name" value="AMP_BINDING"/>
    <property type="match status" value="4"/>
</dbReference>
<name>S9SND2_PAEAL</name>
<evidence type="ECO:0000256" key="6">
    <source>
        <dbReference type="ARBA" id="ARBA00022737"/>
    </source>
</evidence>
<dbReference type="NCBIfam" id="NF003417">
    <property type="entry name" value="PRK04813.1"/>
    <property type="match status" value="4"/>
</dbReference>
<dbReference type="FunFam" id="3.40.50.12780:FF:000012">
    <property type="entry name" value="Non-ribosomal peptide synthetase"/>
    <property type="match status" value="4"/>
</dbReference>
<dbReference type="PROSITE" id="PS00012">
    <property type="entry name" value="PHOSPHOPANTETHEINE"/>
    <property type="match status" value="3"/>
</dbReference>
<dbReference type="FunFam" id="3.40.50.980:FF:000001">
    <property type="entry name" value="Non-ribosomal peptide synthetase"/>
    <property type="match status" value="4"/>
</dbReference>
<dbReference type="InterPro" id="IPR013120">
    <property type="entry name" value="FAR_NAD-bd"/>
</dbReference>
<dbReference type="NCBIfam" id="TIGR01733">
    <property type="entry name" value="AA-adenyl-dom"/>
    <property type="match status" value="4"/>
</dbReference>
<evidence type="ECO:0000256" key="5">
    <source>
        <dbReference type="ARBA" id="ARBA00022598"/>
    </source>
</evidence>
<dbReference type="SUPFAM" id="SSF47336">
    <property type="entry name" value="ACP-like"/>
    <property type="match status" value="4"/>
</dbReference>
<dbReference type="Pfam" id="PF07993">
    <property type="entry name" value="NAD_binding_4"/>
    <property type="match status" value="1"/>
</dbReference>
<dbReference type="CDD" id="cd05930">
    <property type="entry name" value="A_NRPS"/>
    <property type="match status" value="2"/>
</dbReference>
<comment type="subunit">
    <text evidence="10">Large multienzyme complex composed of 4 subunits; LgrA, LgrB, LgrC and LgrD.</text>
</comment>
<dbReference type="GO" id="GO:0008610">
    <property type="term" value="P:lipid biosynthetic process"/>
    <property type="evidence" value="ECO:0007669"/>
    <property type="project" value="UniProtKB-ARBA"/>
</dbReference>
<evidence type="ECO:0000259" key="11">
    <source>
        <dbReference type="PROSITE" id="PS50075"/>
    </source>
</evidence>
<keyword evidence="7" id="KW-0045">Antibiotic biosynthesis</keyword>
<evidence type="ECO:0000256" key="3">
    <source>
        <dbReference type="ARBA" id="ARBA00022450"/>
    </source>
</evidence>
<keyword evidence="9" id="KW-0511">Multifunctional enzyme</keyword>
<dbReference type="CDD" id="cd19531">
    <property type="entry name" value="LCL_NRPS-like"/>
    <property type="match status" value="4"/>
</dbReference>
<evidence type="ECO:0000256" key="4">
    <source>
        <dbReference type="ARBA" id="ARBA00022553"/>
    </source>
</evidence>
<dbReference type="InterPro" id="IPR010080">
    <property type="entry name" value="Thioester_reductase-like_dom"/>
</dbReference>
<dbReference type="GO" id="GO:0047527">
    <property type="term" value="F:2,3-dihydroxybenzoate-serine ligase activity"/>
    <property type="evidence" value="ECO:0007669"/>
    <property type="project" value="TreeGrafter"/>
</dbReference>
<dbReference type="Gene3D" id="2.30.38.10">
    <property type="entry name" value="Luciferase, Domain 3"/>
    <property type="match status" value="4"/>
</dbReference>
<keyword evidence="8" id="KW-0413">Isomerase</keyword>
<dbReference type="Gene3D" id="3.30.559.10">
    <property type="entry name" value="Chloramphenicol acetyltransferase-like domain"/>
    <property type="match status" value="4"/>
</dbReference>
<dbReference type="PROSITE" id="PS50075">
    <property type="entry name" value="CARRIER"/>
    <property type="match status" value="4"/>
</dbReference>
<comment type="similarity">
    <text evidence="2">Belongs to the ATP-dependent AMP-binding enzyme family.</text>
</comment>
<accession>S9SND2</accession>
<dbReference type="InterPro" id="IPR001242">
    <property type="entry name" value="Condensation_dom"/>
</dbReference>
<dbReference type="InterPro" id="IPR025110">
    <property type="entry name" value="AMP-bd_C"/>
</dbReference>
<evidence type="ECO:0000256" key="1">
    <source>
        <dbReference type="ARBA" id="ARBA00001957"/>
    </source>
</evidence>
<dbReference type="PANTHER" id="PTHR45527">
    <property type="entry name" value="NONRIBOSOMAL PEPTIDE SYNTHETASE"/>
    <property type="match status" value="1"/>
</dbReference>
<dbReference type="Proteomes" id="UP000015344">
    <property type="component" value="Unassembled WGS sequence"/>
</dbReference>
<dbReference type="InterPro" id="IPR045851">
    <property type="entry name" value="AMP-bd_C_sf"/>
</dbReference>
<dbReference type="GO" id="GO:0043041">
    <property type="term" value="P:amino acid activation for nonribosomal peptide biosynthetic process"/>
    <property type="evidence" value="ECO:0007669"/>
    <property type="project" value="TreeGrafter"/>
</dbReference>
<feature type="domain" description="Carrier" evidence="11">
    <location>
        <begin position="3098"/>
        <end position="3173"/>
    </location>
</feature>
<keyword evidence="4" id="KW-0597">Phosphoprotein</keyword>
<dbReference type="GO" id="GO:0031177">
    <property type="term" value="F:phosphopantetheine binding"/>
    <property type="evidence" value="ECO:0007669"/>
    <property type="project" value="InterPro"/>
</dbReference>
<dbReference type="InterPro" id="IPR006162">
    <property type="entry name" value="Ppantetheine_attach_site"/>
</dbReference>
<dbReference type="Pfam" id="PF00501">
    <property type="entry name" value="AMP-binding"/>
    <property type="match status" value="4"/>
</dbReference>
<dbReference type="Pfam" id="PF00668">
    <property type="entry name" value="Condensation"/>
    <property type="match status" value="4"/>
</dbReference>
<dbReference type="PATRIC" id="fig|1117108.3.peg.3288"/>
<dbReference type="Gene3D" id="1.10.1200.10">
    <property type="entry name" value="ACP-like"/>
    <property type="match status" value="4"/>
</dbReference>
<dbReference type="InterPro" id="IPR000873">
    <property type="entry name" value="AMP-dep_synth/lig_dom"/>
</dbReference>
<sequence length="4637" mass="520789">MNTYKNHIRKGMVYLSSKTFIKTIPLSKGQIPLLSHDSMYPNNTCYNESFAWHIYSKLDATTVQNAFIEIVKRHECYRTVFIMEEEPVQKVYSEPVLDFKSIAVGDWVESAVNLYLLAESQESFDLSNGPLFKVRLLCFSEEHYVLYIVHHHIVFDGWSLSLILDEFGLLYKRLYNGDLQEHTQLQCVEYSYSDFVSWQESLLQSEAGQTSAQFWKHKLSDELPVLELPTDKKRPPVPAFAGGLAPFALQAKTSEKLSAFCNKEDKSLNRVLLALYFAFLHRLSGQNEIIVGTPRYGRKNRDFHHSCGYFVNLLPIRMRFSENDSFKQLLLQVQEELTDCTNHQDYPFSLMVSENSLQRDMSIPAVFQAGFVLQKACKQDAAIFLGNATNVFDLHGLKLAPFPLEKKVSKFDLTLFVEQESNGTIAANFEYNKDIFHEDSIQRWIRHFDHFIQTVLDNAEGKMADIRLLSQDEEQQQLVAWSRTETAYPRDQVIQELFEEQAAARPEAVAVVDEERQLTYGELNARANQLAHCLQKKGVKPETLVGICMERSADLIVGIMGILKAGGAYVPMDPSYPQQRLTYMAHDAGIRMMVTLNEASGWVPEPITRICLDSAADQEMLSQECDRNPPIMTTPQNAAYVMYTSGSTGNPKGVVVEQRNVVRLVKQAGYIPFSAEDRMAQTGAIGFDASTFEVFGALLNGGSLYPIPRETLLDAPALAAFVHRHQLTTMWLTSPLFNQLVQKDAAMFAGLQHLIIGGDALSPVHVNQVLRSSPELSLWNGYGPTENTTFSTCFLIDRAYEEQIPIGKPIGNSTAYVVNKHNHLNPVGVPGELCLGGDGVARGYLNQPDMTADKFVSNPFVAGERMYRTGDWVKWMHDGNLVYLGRMDKQVKIRGFRIEVGEIEAMLSQHPTLRQATVVVREDRPGEKQLAAYLVGEGSAQEWRAYLSERLPSYMVPTYFVQLDSLPITPNGKIDTRALPIPTVSSWSQEGYAAPQTPAEELVSAVWSQLLGVERIGIYDSFFDLGGHSLLATQAVSRLREVFGVEVAVRDLFQHPTIESLSRRLTLLAQGGEGEKRPPIQAVERGVHMPASYAQQRLWFLDQLEPNSPLYNIPCAWRLQGAWKLDALEQAYDALIQRHEALRTVIGEANGEPVQIIREHQPERLPVTDLRHLASEDREREMKSLMQAEADKPFQLAEGPLIRAQAIAMGENDWVLLCTLHHIIFDGWSLDIFVREWLALYEAFAGGQPAALAPLSLQYADYAHWQRNWMSEDVMNHQLAYWEEELGGELPVLQLPTDRPRPVQQSYRGERYETDLPADLLVKLKALSRQEGATLFMTLLAAYQGFLSRYTGQTDIAVGSPIANRHYGEIEGMIGFFVNTLVYRVNVSANPSFRELVSQVRGKAWKAQEHQDIPFEKIVAALQPERSASYAPLFQTMFTLQSRPSELPMDSERRMDTISSFMSVAKFDLTVGVQEAEEGMRVSFEYSTDLFDASTIERMAAHFERWLHEVAEHPERAIGQMQLISEAETKQQLEIWNRTETAYPRDQVIQELFEEQAAARPEAVAVVDEDRQLTYGELNARANQLAHCLRKKGVKPETLVGICMERSADLIVGIMGILKAGGGYVPMDPSYPEQRLTYMIRDAGIEFLVTQSEASGWVPEPIMRICLDSAADQEMLSQESDWNPPVMTTPQNAAYVMYTSGSTGNPKGVVVEQRNVVRLVKQAGYIPFSAEDRMAQTGAIGFDASTFEVFGALLNGGSLYPIPRETLLDAPALAAFVHRHQLTTMWLTSPLFNQLVQKDAAMFVGLQHLIIGGDALSPVHVNQVLRSSPELSLWNGYGPTENTTFSTCFLIDRAYEEQIPIGKPIGNSTAYVVNQQNHLNPVGVPGELCLGGDGVARGYLNLPDMTADKFVSNPFVAGERMYRTGDWVKWMPDGNLVYLGRMDKQVKIRGFRIEVGEIETMLSQHPTLRQASVVVREDRPGEKQLAAYLVGEGSVQGWRTYLSERLPSYMVPTYFVQLDSLPLTPNGKIDTRALPIPTVSSQEGYAAPQTPAEELVSAVWGHLLGVERIGIYDSFFDLGGHSLLATQAVSRLREVFGVEVAVRDLFQYPTIESLSRRLTLLAQGGEGEKRPPIQAVERGVHMPVSYAQQRLWFLDQLEPNSPLYNIPCAWRLQGAWKLDALEQAYDALIQRHEVLRTVIGETNGEPVQIIREHQPERLPVTDLRHLASEDREREMKSLMQAEADKPFQLAEGPLIRAQAIAMGENDWVLLCTLHHIIFDGWSLDIFVREWLALYEAFAGGQPAALAPLSLQYADYAHWQRNWMSEDVMNRQLAYWEEELGGELPVLQLPTDRPRPAQQSYRGERYETELPADLLIKLKALSRQEGATLFMTLLAAYQGFLSRYTGQTDIAVGSPIANRHYGEIEGMIGFFVNTLVHRADVSANPSFRELVSQVRGKAWKAQEHQDIPFEKIVAALQPERSASYAPLFQTMFTLQNRPSELPMDSKCRMDTISSFMSVAKFDLTVGVQEAEEGMRVSFEYSTDLFDASTIERMAVHFERWLHEVAEHPERSIGQMQLISEAETKQQLEIWNRTETAYPRDPVIQELFEEQAAARPEAVAVVDEDRQLTYGELNARANQLAHSLRKKGVKPETLVGICMERSADLIVGILGILKAGGAYVPMDPSYPQQRLTYMAHDAGIELMVTQSEASGWVPEPITRICLDSAADQEMLSQESDRNPSIATTPHNMAYLIYTSGTTGNPKGVMVEHHTLINMVFWYQQFYQVTEQDRASQIASIAFDAAVAEIWTCLSRGASLYVCKESVRTDPEALQDWVVDQQITISFMPTQMAEIMIHLPWPSHTSLRCLLTGGDLLRQSPPASLPFALINNYGPTECTVIATATEVSPLQEGVPSIGGPIANTKVYVLDRHQQPVPIGVVGELYIGGAGVTRGYLNRPELTEERFLPDPFSGESGARMYRTGDAVKYQPEGNLIYVSRIDDQVKIRGFRIELGEIEMVLSQLPAIKQAVVIVREDRPGEKQLAAYLVGEGSAQEWRTYLSERLPSYMVPTYFVQLDSLPLTPNGKIDMRALPIPTVSSQEGYAAPQTPAEELVSAVWGQLLGVERIGIYDSFFDLGGHSLLAAQAVSRLREVFSVEVAVRDLFQHPTLESLSRQLTLLAQGGEGEKRPPVQAVERGVHMPASYAQQRLWFLDQLEPNSPLYNIPCAWRLQGAWKLDALEQAYDALIQRHEALRTVIGEANGEPVQIIREHQPERLPMMDLRHLASEDREREMKSLMQAEADKPFQLAEGPLIRAQAITMGENDWVLLCTLHHIIFDGWSLDIFVREWLALYEAFAGGQPAALAPLSLQYADYAHWQRNWLSEVVMNRQLAYWEEELGGELPVLQLPTDRPRPAQQSYRGELYEVDLPAALLVKLKALSRQEGATLFMTLLAAYQGFLSRYTGQTDIAVGSPIANRHYEEIEGMIGFFVNTLVYRADVSANPSFRELVSQVRGKAWKAQEHQDIPFEKIVAALQPERSASYAPLFQTVFTLQSRPSELPMDSERRMDTISSFMSVAKFDLTVGVQEAEEGMRVSFEYSTDLFDASTIERMAVHFERWLHEVAEHPERSIGQMQLISEAETKQQLEIWNRTETAYPRDPVIQELFEEQAAARPEAVAVVDEDRQLTYGELNARANQLAHCLRKKGVKPETLVGICMERSADLIVGIMGILKAGGAYVPMDPSYPQQRLTYMAHDAGIELMVTQSEASGWVPEPITRICLDSAADQEMLSQESDRNPSIATTPHNMAYLIYTSGTTGNPKGVMVEHHTLINMVFWHQQFFQVTEQDRASQIASIAFDAAVAEIWPYLSRGASLHVCKESVRTDPAALQNWVVEQQITIGFMPTQMAEIMIHLDWPSHTSLRCLLTAGDLLRQSPPASLPFALINNYGPTECTVVATATEVSPLQEGIPPIGGPIANTKLYVLDPHQQPVPIGVAGELYIGGAGVTRGYLNRPELTEERFLPDPFSGESGARMYRTGDAVKYQPDGNLIYVSRIDDQVKIRGFRIELGEIEMVLSQLPAIKQAVVIVREDRPGEKQLAAYLVGEGSVQEWRTYLSERLPSYMVPTYFVQLDSLPLTPNGKIDTKSLPKIDSTLQTPASYIAPRHATERKLVQIWSSVLGIKETSIGVHDSFFDLGGHSMKIMEALAKGLTEGWHVTVKDYYDLQTIQKIAQKIDHGSKKYLHSDTSRLQFLKPPKKDIAHATYDPIGNVLLTGVTGYLGIHLLAELLDGTNSRVYCLIRGSDPRNRLLEQISFYFHDKFEKYKVMLSSRVVIVKGDLSEKQFGLSDAEYAQLDSTISSVIHSAALTKHFGNYADFEKANVTTLEELISFVGRNKRLHYMSTMSVSGHITFGEEQHVFTENDFYVQQNYEDNVYVKSKFWAEHALFQAISNGVDAAIYRVGNLTNRHSDGQHQHNIADNAFMSRFKFMLQHGVASNQFISNDIEFTPVDACSRAVVALIKADASAGENYVFHLYNHHKVGLGEVVQLLHKSGHAIELLDGAAFQDLMLRLSQDDKHIHDIQMLMAAGEQLEGDYAIVKHDSLQTQIALSKAGFYWPKIDALYMQKIVTYLQNSGYLPVNEMRSLIQHV</sequence>
<dbReference type="FunFam" id="3.30.300.30:FF:000010">
    <property type="entry name" value="Enterobactin synthetase component F"/>
    <property type="match status" value="4"/>
</dbReference>
<dbReference type="Gene3D" id="3.40.50.720">
    <property type="entry name" value="NAD(P)-binding Rossmann-like Domain"/>
    <property type="match status" value="1"/>
</dbReference>
<dbReference type="EMBL" id="ATMT01000056">
    <property type="protein sequence ID" value="EPY06209.1"/>
    <property type="molecule type" value="Genomic_DNA"/>
</dbReference>
<keyword evidence="6" id="KW-0677">Repeat</keyword>
<dbReference type="InterPro" id="IPR023213">
    <property type="entry name" value="CAT-like_dom_sf"/>
</dbReference>
<dbReference type="SUPFAM" id="SSF56801">
    <property type="entry name" value="Acetyl-CoA synthetase-like"/>
    <property type="match status" value="4"/>
</dbReference>
<dbReference type="GO" id="GO:0016853">
    <property type="term" value="F:isomerase activity"/>
    <property type="evidence" value="ECO:0007669"/>
    <property type="project" value="UniProtKB-KW"/>
</dbReference>
<protein>
    <submittedName>
        <fullName evidence="12">Amino acid adenylation domain-containing protein</fullName>
    </submittedName>
</protein>
<dbReference type="GO" id="GO:0005829">
    <property type="term" value="C:cytosol"/>
    <property type="evidence" value="ECO:0007669"/>
    <property type="project" value="TreeGrafter"/>
</dbReference>
<dbReference type="PANTHER" id="PTHR45527:SF1">
    <property type="entry name" value="FATTY ACID SYNTHASE"/>
    <property type="match status" value="1"/>
</dbReference>
<dbReference type="SMART" id="SM00823">
    <property type="entry name" value="PKS_PP"/>
    <property type="match status" value="3"/>
</dbReference>
<dbReference type="SUPFAM" id="SSF52777">
    <property type="entry name" value="CoA-dependent acyltransferases"/>
    <property type="match status" value="8"/>
</dbReference>
<dbReference type="CDD" id="cd05235">
    <property type="entry name" value="SDR_e1"/>
    <property type="match status" value="1"/>
</dbReference>
<dbReference type="InterPro" id="IPR020845">
    <property type="entry name" value="AMP-binding_CS"/>
</dbReference>
<evidence type="ECO:0000256" key="2">
    <source>
        <dbReference type="ARBA" id="ARBA00006432"/>
    </source>
</evidence>
<dbReference type="CDD" id="cd12117">
    <property type="entry name" value="A_NRPS_Srf_like"/>
    <property type="match status" value="2"/>
</dbReference>
<gene>
    <name evidence="12" type="ORF">PAALTS15_15856</name>
</gene>
<dbReference type="eggNOG" id="COG1020">
    <property type="taxonomic scope" value="Bacteria"/>
</dbReference>
<dbReference type="FunFam" id="2.30.38.10:FF:000001">
    <property type="entry name" value="Non-ribosomal peptide synthetase PvdI"/>
    <property type="match status" value="4"/>
</dbReference>
<dbReference type="Pfam" id="PF13193">
    <property type="entry name" value="AMP-binding_C"/>
    <property type="match status" value="4"/>
</dbReference>
<dbReference type="InterPro" id="IPR009081">
    <property type="entry name" value="PP-bd_ACP"/>
</dbReference>
<keyword evidence="5" id="KW-0436">Ligase</keyword>
<keyword evidence="3" id="KW-0596">Phosphopantetheine</keyword>
<evidence type="ECO:0000313" key="12">
    <source>
        <dbReference type="EMBL" id="EPY06209.1"/>
    </source>
</evidence>
<dbReference type="Pfam" id="PF00550">
    <property type="entry name" value="PP-binding"/>
    <property type="match status" value="4"/>
</dbReference>
<dbReference type="FunFam" id="3.30.559.30:FF:000001">
    <property type="entry name" value="Non-ribosomal peptide synthetase"/>
    <property type="match status" value="3"/>
</dbReference>
<feature type="domain" description="Carrier" evidence="11">
    <location>
        <begin position="4151"/>
        <end position="4227"/>
    </location>
</feature>